<comment type="subcellular location">
    <subcellularLocation>
        <location evidence="1">Membrane</location>
        <topology evidence="1">Multi-pass membrane protein</topology>
    </subcellularLocation>
</comment>
<evidence type="ECO:0000313" key="8">
    <source>
        <dbReference type="EMBL" id="KOO35613.1"/>
    </source>
</evidence>
<dbReference type="SUPFAM" id="SSF63829">
    <property type="entry name" value="Calcium-dependent phosphotriesterase"/>
    <property type="match status" value="1"/>
</dbReference>
<evidence type="ECO:0000256" key="6">
    <source>
        <dbReference type="SAM" id="Phobius"/>
    </source>
</evidence>
<evidence type="ECO:0000256" key="1">
    <source>
        <dbReference type="ARBA" id="ARBA00004141"/>
    </source>
</evidence>
<keyword evidence="4 6" id="KW-1133">Transmembrane helix</keyword>
<dbReference type="GO" id="GO:0098703">
    <property type="term" value="P:calcium ion import across plasma membrane"/>
    <property type="evidence" value="ECO:0007669"/>
    <property type="project" value="TreeGrafter"/>
</dbReference>
<keyword evidence="9" id="KW-1185">Reference proteome</keyword>
<dbReference type="InterPro" id="IPR001849">
    <property type="entry name" value="PH_domain"/>
</dbReference>
<reference evidence="9" key="1">
    <citation type="journal article" date="2015" name="PLoS Genet.">
        <title>Genome Sequence and Transcriptome Analyses of Chrysochromulina tobin: Metabolic Tools for Enhanced Algal Fitness in the Prominent Order Prymnesiales (Haptophyceae).</title>
        <authorList>
            <person name="Hovde B.T."/>
            <person name="Deodato C.R."/>
            <person name="Hunsperger H.M."/>
            <person name="Ryken S.A."/>
            <person name="Yost W."/>
            <person name="Jha R.K."/>
            <person name="Patterson J."/>
            <person name="Monnat R.J. Jr."/>
            <person name="Barlow S.B."/>
            <person name="Starkenburg S.R."/>
            <person name="Cattolico R.A."/>
        </authorList>
    </citation>
    <scope>NUCLEOTIDE SEQUENCE</scope>
    <source>
        <strain evidence="9">CCMP291</strain>
    </source>
</reference>
<dbReference type="Pfam" id="PF00520">
    <property type="entry name" value="Ion_trans"/>
    <property type="match status" value="1"/>
</dbReference>
<dbReference type="PANTHER" id="PTHR10582">
    <property type="entry name" value="TRANSIENT RECEPTOR POTENTIAL ION CHANNEL PROTEIN"/>
    <property type="match status" value="1"/>
</dbReference>
<dbReference type="Gene3D" id="2.120.10.30">
    <property type="entry name" value="TolB, C-terminal domain"/>
    <property type="match status" value="1"/>
</dbReference>
<accession>A0A0M0KB17</accession>
<dbReference type="SUPFAM" id="SSF49785">
    <property type="entry name" value="Galactose-binding domain-like"/>
    <property type="match status" value="1"/>
</dbReference>
<dbReference type="EMBL" id="JWZX01000809">
    <property type="protein sequence ID" value="KOO35613.1"/>
    <property type="molecule type" value="Genomic_DNA"/>
</dbReference>
<evidence type="ECO:0000259" key="7">
    <source>
        <dbReference type="PROSITE" id="PS50003"/>
    </source>
</evidence>
<evidence type="ECO:0000313" key="9">
    <source>
        <dbReference type="Proteomes" id="UP000037460"/>
    </source>
</evidence>
<proteinExistence type="predicted"/>
<sequence>MAFYILAAETSEDYDRWVNALASCKFAAAQVGHDGWVYAIPEDASCIFRFDPMQVERGAELEAMSERPCVRAEIVHTFDGSNAVEHQKFGSAVVLAPDGCLYCPPGRLHRVLRVDTKANVRAGERCRFIGESFGLTDSCKWLGACLGSDGCIYCVPFDHDRVLMIDPLTQETTLIGPTLKGLGKWEGAANGPDGCIWAVCYAARRLLKISPTTQAVELVGPEVPTWSSTRARNGADFVGVEMGADGLLYAAPAGAVRWLRVHPAEVDNLPRLAYDVGARTTSMTSGSWVEANVLEFGSGLNAQGTKWGSTVRAEDGKMYALPSGATKVMTLDPPTHKIQTVGPALGGSAELLKFKGALVQRLEASQLELAEWLALLRLPGTRSKLLTESSAPLIEWLLRVVSSAQPGPAIAYFEALGEAIRVDEPLDLDPSLAEFETQTSAELQRILHEEVVPAMMSQRARKKASRLDAAAPVNFLSGVEVRSGYVHALDGTLVCRVGHGRSLTFTRIHVPSPGEYVVEFHYANGDNSRDAYVSLNEGPEELISFPRTGNPKAQKSIIIGIHRVTLTFSKARENTLRIGHPDENAPDFDAIVVREPSSVEEEPIASDGRFSTPGGVRGLLSEDWIADFVNGELQLVNHRHRLDERARPEGPPVIVKTPTWCVVPGWCGHGAQFQYCKERDCWEEETLYNSMNSNRALALTAKMATQPVRIEHEYLAPLAAVTQGLLYLELLKFVKVINQKFATYVLCLVQIALDIRSFLVIMLLVMLAFGNMFYILAYRGRLGQPFEADGGSARPLVRADEGVEDVVVGEDDVDVAFVSVSETLISVYRLMIGDFEREWFQTPFLVGLFLAYTFIVMIMLLNILIAVVSDSYDYAHSRLRQA</sequence>
<comment type="caution">
    <text evidence="8">The sequence shown here is derived from an EMBL/GenBank/DDBJ whole genome shotgun (WGS) entry which is preliminary data.</text>
</comment>
<name>A0A0M0KB17_9EUKA</name>
<feature type="transmembrane region" description="Helical" evidence="6">
    <location>
        <begin position="844"/>
        <end position="868"/>
    </location>
</feature>
<dbReference type="InterPro" id="IPR005821">
    <property type="entry name" value="Ion_trans_dom"/>
</dbReference>
<feature type="transmembrane region" description="Helical" evidence="6">
    <location>
        <begin position="757"/>
        <end position="777"/>
    </location>
</feature>
<dbReference type="Gene3D" id="2.60.120.260">
    <property type="entry name" value="Galactose-binding domain-like"/>
    <property type="match status" value="1"/>
</dbReference>
<dbReference type="PANTHER" id="PTHR10582:SF2">
    <property type="entry name" value="INACTIVE"/>
    <property type="match status" value="1"/>
</dbReference>
<evidence type="ECO:0000256" key="3">
    <source>
        <dbReference type="ARBA" id="ARBA00022737"/>
    </source>
</evidence>
<dbReference type="AlphaFoldDB" id="A0A0M0KB17"/>
<dbReference type="InterPro" id="IPR011042">
    <property type="entry name" value="6-blade_b-propeller_TolB-like"/>
</dbReference>
<dbReference type="GO" id="GO:0005216">
    <property type="term" value="F:monoatomic ion channel activity"/>
    <property type="evidence" value="ECO:0007669"/>
    <property type="project" value="InterPro"/>
</dbReference>
<keyword evidence="5 6" id="KW-0472">Membrane</keyword>
<organism evidence="8 9">
    <name type="scientific">Chrysochromulina tobinii</name>
    <dbReference type="NCBI Taxonomy" id="1460289"/>
    <lineage>
        <taxon>Eukaryota</taxon>
        <taxon>Haptista</taxon>
        <taxon>Haptophyta</taxon>
        <taxon>Prymnesiophyceae</taxon>
        <taxon>Prymnesiales</taxon>
        <taxon>Chrysochromulinaceae</taxon>
        <taxon>Chrysochromulina</taxon>
    </lineage>
</organism>
<evidence type="ECO:0000256" key="2">
    <source>
        <dbReference type="ARBA" id="ARBA00022692"/>
    </source>
</evidence>
<evidence type="ECO:0000256" key="4">
    <source>
        <dbReference type="ARBA" id="ARBA00022989"/>
    </source>
</evidence>
<keyword evidence="2 6" id="KW-0812">Transmembrane</keyword>
<gene>
    <name evidence="8" type="ORF">Ctob_015124</name>
</gene>
<dbReference type="OrthoDB" id="39446at2759"/>
<evidence type="ECO:0000256" key="5">
    <source>
        <dbReference type="ARBA" id="ARBA00023136"/>
    </source>
</evidence>
<dbReference type="PROSITE" id="PS50003">
    <property type="entry name" value="PH_DOMAIN"/>
    <property type="match status" value="1"/>
</dbReference>
<dbReference type="Proteomes" id="UP000037460">
    <property type="component" value="Unassembled WGS sequence"/>
</dbReference>
<feature type="domain" description="PH" evidence="7">
    <location>
        <begin position="1"/>
        <end position="26"/>
    </location>
</feature>
<dbReference type="GO" id="GO:0005886">
    <property type="term" value="C:plasma membrane"/>
    <property type="evidence" value="ECO:0007669"/>
    <property type="project" value="TreeGrafter"/>
</dbReference>
<keyword evidence="3" id="KW-0677">Repeat</keyword>
<dbReference type="InterPro" id="IPR008979">
    <property type="entry name" value="Galactose-bd-like_sf"/>
</dbReference>
<protein>
    <recommendedName>
        <fullName evidence="7">PH domain-containing protein</fullName>
    </recommendedName>
</protein>
<dbReference type="InterPro" id="IPR024862">
    <property type="entry name" value="TRPV"/>
</dbReference>